<protein>
    <submittedName>
        <fullName evidence="1">Uncharacterized protein</fullName>
    </submittedName>
</protein>
<dbReference type="Proteomes" id="UP000001396">
    <property type="component" value="Unassembled WGS sequence"/>
</dbReference>
<dbReference type="EMBL" id="ADBJ01000044">
    <property type="protein sequence ID" value="EFA76717.1"/>
    <property type="molecule type" value="Genomic_DNA"/>
</dbReference>
<evidence type="ECO:0000313" key="2">
    <source>
        <dbReference type="Proteomes" id="UP000001396"/>
    </source>
</evidence>
<dbReference type="InParanoid" id="D3BPJ9"/>
<dbReference type="GeneID" id="31364943"/>
<organism evidence="1 2">
    <name type="scientific">Heterostelium pallidum (strain ATCC 26659 / Pp 5 / PN500)</name>
    <name type="common">Cellular slime mold</name>
    <name type="synonym">Polysphondylium pallidum</name>
    <dbReference type="NCBI Taxonomy" id="670386"/>
    <lineage>
        <taxon>Eukaryota</taxon>
        <taxon>Amoebozoa</taxon>
        <taxon>Evosea</taxon>
        <taxon>Eumycetozoa</taxon>
        <taxon>Dictyostelia</taxon>
        <taxon>Acytosteliales</taxon>
        <taxon>Acytosteliaceae</taxon>
        <taxon>Heterostelium</taxon>
    </lineage>
</organism>
<gene>
    <name evidence="1" type="ORF">PPL_09468</name>
</gene>
<dbReference type="RefSeq" id="XP_020428849.1">
    <property type="nucleotide sequence ID" value="XM_020580262.1"/>
</dbReference>
<reference evidence="1 2" key="1">
    <citation type="journal article" date="2011" name="Genome Res.">
        <title>Phylogeny-wide analysis of social amoeba genomes highlights ancient origins for complex intercellular communication.</title>
        <authorList>
            <person name="Heidel A.J."/>
            <person name="Lawal H.M."/>
            <person name="Felder M."/>
            <person name="Schilde C."/>
            <person name="Helps N.R."/>
            <person name="Tunggal B."/>
            <person name="Rivero F."/>
            <person name="John U."/>
            <person name="Schleicher M."/>
            <person name="Eichinger L."/>
            <person name="Platzer M."/>
            <person name="Noegel A.A."/>
            <person name="Schaap P."/>
            <person name="Gloeckner G."/>
        </authorList>
    </citation>
    <scope>NUCLEOTIDE SEQUENCE [LARGE SCALE GENOMIC DNA]</scope>
    <source>
        <strain evidence="2">ATCC 26659 / Pp 5 / PN500</strain>
    </source>
</reference>
<accession>D3BPJ9</accession>
<keyword evidence="2" id="KW-1185">Reference proteome</keyword>
<name>D3BPJ9_HETP5</name>
<dbReference type="AlphaFoldDB" id="D3BPJ9"/>
<sequence>MSQNKLIINPTIPLEIRNLDEDTFVDMTVQSNSKSKKKGWFEYNDYSTINLLAIGYYKDTNNILLGIPDNEEYLTVASIPTPSSVNVDKYLNGNSESSSAPATNAKIVDYSNVKANLTRFNQPLPVVELQIVSLILSEKQSSGYTVGVSRVKSFGEVQDISSATQPYQLEDIYDTQRIYESKLYLKMVTTNNIIRTNNVDKEIFHRLGYKITSDQRCLDPIIMINYVDCSKQWYCKDRCNVVAYNYSLLSILTMYEDSVKGESLQLGNHFITEKDIFDKKHSIVSIVCLDKDNKFSVESFRKGFVDSLSKIQNTNIIHIFKSNENISYDN</sequence>
<evidence type="ECO:0000313" key="1">
    <source>
        <dbReference type="EMBL" id="EFA76717.1"/>
    </source>
</evidence>
<comment type="caution">
    <text evidence="1">The sequence shown here is derived from an EMBL/GenBank/DDBJ whole genome shotgun (WGS) entry which is preliminary data.</text>
</comment>
<proteinExistence type="predicted"/>